<organism evidence="3 4">
    <name type="scientific">Nannochloropsis salina CCMP1776</name>
    <dbReference type="NCBI Taxonomy" id="1027361"/>
    <lineage>
        <taxon>Eukaryota</taxon>
        <taxon>Sar</taxon>
        <taxon>Stramenopiles</taxon>
        <taxon>Ochrophyta</taxon>
        <taxon>Eustigmatophyceae</taxon>
        <taxon>Eustigmatales</taxon>
        <taxon>Monodopsidaceae</taxon>
        <taxon>Microchloropsis</taxon>
        <taxon>Microchloropsis salina</taxon>
    </lineage>
</organism>
<feature type="compositionally biased region" description="Basic and acidic residues" evidence="1">
    <location>
        <begin position="184"/>
        <end position="224"/>
    </location>
</feature>
<protein>
    <submittedName>
        <fullName evidence="3">Uncharacterized protein</fullName>
    </submittedName>
</protein>
<feature type="region of interest" description="Disordered" evidence="1">
    <location>
        <begin position="182"/>
        <end position="224"/>
    </location>
</feature>
<sequence>MASFPFRLSSGGNNNARYAPLSTTTLSDSASHAGGAYPPPRSRPPPISASLRRCLSASFSTTSPCFFVVLFFSVVAVFLWGPWTYLPSTLHPLGQALSSLTGGCHPEDFERLGRAVWVADPAFARKLGCDPNACHCLFVESGAGTGGGGGRHLASSLPPPLPPSLTPAALCRREGGCESAMDVSRLEARRKTASGREEGKEGGREEGREEGREGGRRRTQKDEGGGGYIRQVLLGASIKQVHYFQEDKPLCLVPHRRYDELVQLPGGYGTFLMRRLGTLIWAEDFGVHGSILFDDLWVRPYGRWLYPVHSFFPEVTDLTKQVVTYGPHVDARWNQMAGFFRRQILGAGSANAHRDTQQLLQPSTQPYILLVDRAASRLLKDNSTRTFEEITRVLREEGGLTNLEAVRMEDIPEVWVERKEEEERNRGFASLDMA</sequence>
<comment type="caution">
    <text evidence="3">The sequence shown here is derived from an EMBL/GenBank/DDBJ whole genome shotgun (WGS) entry which is preliminary data.</text>
</comment>
<feature type="transmembrane region" description="Helical" evidence="2">
    <location>
        <begin position="65"/>
        <end position="83"/>
    </location>
</feature>
<evidence type="ECO:0000256" key="2">
    <source>
        <dbReference type="SAM" id="Phobius"/>
    </source>
</evidence>
<keyword evidence="2" id="KW-0472">Membrane</keyword>
<proteinExistence type="predicted"/>
<name>A0A4D9D6X7_9STRA</name>
<keyword evidence="2" id="KW-0812">Transmembrane</keyword>
<accession>A0A4D9D6X7</accession>
<evidence type="ECO:0000313" key="3">
    <source>
        <dbReference type="EMBL" id="TFJ87471.1"/>
    </source>
</evidence>
<reference evidence="3 4" key="1">
    <citation type="submission" date="2019-01" db="EMBL/GenBank/DDBJ databases">
        <title>Nuclear Genome Assembly of the Microalgal Biofuel strain Nannochloropsis salina CCMP1776.</title>
        <authorList>
            <person name="Hovde B."/>
        </authorList>
    </citation>
    <scope>NUCLEOTIDE SEQUENCE [LARGE SCALE GENOMIC DNA]</scope>
    <source>
        <strain evidence="3 4">CCMP1776</strain>
    </source>
</reference>
<dbReference type="EMBL" id="SDOX01000005">
    <property type="protein sequence ID" value="TFJ87471.1"/>
    <property type="molecule type" value="Genomic_DNA"/>
</dbReference>
<evidence type="ECO:0000313" key="4">
    <source>
        <dbReference type="Proteomes" id="UP000355283"/>
    </source>
</evidence>
<dbReference type="Proteomes" id="UP000355283">
    <property type="component" value="Unassembled WGS sequence"/>
</dbReference>
<keyword evidence="2" id="KW-1133">Transmembrane helix</keyword>
<evidence type="ECO:0000256" key="1">
    <source>
        <dbReference type="SAM" id="MobiDB-lite"/>
    </source>
</evidence>
<keyword evidence="4" id="KW-1185">Reference proteome</keyword>
<dbReference type="OrthoDB" id="529273at2759"/>
<gene>
    <name evidence="3" type="ORF">NSK_000824</name>
</gene>
<dbReference type="AlphaFoldDB" id="A0A4D9D6X7"/>